<evidence type="ECO:0000259" key="1">
    <source>
        <dbReference type="Pfam" id="PF13963"/>
    </source>
</evidence>
<organism evidence="2 3">
    <name type="scientific">Aristolochia fimbriata</name>
    <name type="common">White veined hardy Dutchman's pipe vine</name>
    <dbReference type="NCBI Taxonomy" id="158543"/>
    <lineage>
        <taxon>Eukaryota</taxon>
        <taxon>Viridiplantae</taxon>
        <taxon>Streptophyta</taxon>
        <taxon>Embryophyta</taxon>
        <taxon>Tracheophyta</taxon>
        <taxon>Spermatophyta</taxon>
        <taxon>Magnoliopsida</taxon>
        <taxon>Magnoliidae</taxon>
        <taxon>Piperales</taxon>
        <taxon>Aristolochiaceae</taxon>
        <taxon>Aristolochia</taxon>
    </lineage>
</organism>
<dbReference type="Pfam" id="PF13963">
    <property type="entry name" value="Transpos_assoc"/>
    <property type="match status" value="1"/>
</dbReference>
<sequence>MRRRGEHRPGAFQPQPAAIFADSSFLLPLSILSSSTRAWIGSTQDSVLGAEAYLGDLYISISEGMDKSWMENWRSRLINNEYKEGVKSFLQKAQVVVGLDNKIRCPCRFCANKEFIQIGLVEEHLFVNGILPSYTRWVFHGERYTIEEVIRQRRSQRVETDNNRIHELLHDVEVEQIVGHENVEEFGGTEGEPEQDIVGGEQFNKLFAYANRELYPGCQSFSKLKFLIRLLHIKTTRNLSNKTMDDLIPMYPRSLDALLLFQRQLRLMHPPVDGVEDQVRGQRWRNFINFWVGRYLLTLGRIGGMKECTLNILPILWVTQ</sequence>
<gene>
    <name evidence="2" type="ORF">H6P81_016154</name>
</gene>
<accession>A0AAV7E7W7</accession>
<dbReference type="Proteomes" id="UP000825729">
    <property type="component" value="Unassembled WGS sequence"/>
</dbReference>
<proteinExistence type="predicted"/>
<evidence type="ECO:0000313" key="3">
    <source>
        <dbReference type="Proteomes" id="UP000825729"/>
    </source>
</evidence>
<dbReference type="EMBL" id="JAINDJ010000006">
    <property type="protein sequence ID" value="KAG9444814.1"/>
    <property type="molecule type" value="Genomic_DNA"/>
</dbReference>
<protein>
    <recommendedName>
        <fullName evidence="1">Transposase-associated domain-containing protein</fullName>
    </recommendedName>
</protein>
<dbReference type="InterPro" id="IPR029480">
    <property type="entry name" value="Transpos_assoc"/>
</dbReference>
<reference evidence="2 3" key="1">
    <citation type="submission" date="2021-07" db="EMBL/GenBank/DDBJ databases">
        <title>The Aristolochia fimbriata genome: insights into angiosperm evolution, floral development and chemical biosynthesis.</title>
        <authorList>
            <person name="Jiao Y."/>
        </authorList>
    </citation>
    <scope>NUCLEOTIDE SEQUENCE [LARGE SCALE GENOMIC DNA]</scope>
    <source>
        <strain evidence="2">IBCAS-2021</strain>
        <tissue evidence="2">Leaf</tissue>
    </source>
</reference>
<dbReference type="AlphaFoldDB" id="A0AAV7E7W7"/>
<name>A0AAV7E7W7_ARIFI</name>
<evidence type="ECO:0000313" key="2">
    <source>
        <dbReference type="EMBL" id="KAG9444814.1"/>
    </source>
</evidence>
<comment type="caution">
    <text evidence="2">The sequence shown here is derived from an EMBL/GenBank/DDBJ whole genome shotgun (WGS) entry which is preliminary data.</text>
</comment>
<feature type="domain" description="Transposase-associated" evidence="1">
    <location>
        <begin position="67"/>
        <end position="142"/>
    </location>
</feature>
<keyword evidence="3" id="KW-1185">Reference proteome</keyword>